<feature type="compositionally biased region" description="Polar residues" evidence="1">
    <location>
        <begin position="257"/>
        <end position="277"/>
    </location>
</feature>
<feature type="compositionally biased region" description="Polar residues" evidence="1">
    <location>
        <begin position="563"/>
        <end position="582"/>
    </location>
</feature>
<evidence type="ECO:0000256" key="1">
    <source>
        <dbReference type="SAM" id="MobiDB-lite"/>
    </source>
</evidence>
<proteinExistence type="predicted"/>
<evidence type="ECO:0000313" key="3">
    <source>
        <dbReference type="Proteomes" id="UP001302126"/>
    </source>
</evidence>
<dbReference type="GO" id="GO:0005737">
    <property type="term" value="C:cytoplasm"/>
    <property type="evidence" value="ECO:0007669"/>
    <property type="project" value="InterPro"/>
</dbReference>
<comment type="caution">
    <text evidence="2">The sequence shown here is derived from an EMBL/GenBank/DDBJ whole genome shotgun (WGS) entry which is preliminary data.</text>
</comment>
<organism evidence="2 3">
    <name type="scientific">Podospora australis</name>
    <dbReference type="NCBI Taxonomy" id="1536484"/>
    <lineage>
        <taxon>Eukaryota</taxon>
        <taxon>Fungi</taxon>
        <taxon>Dikarya</taxon>
        <taxon>Ascomycota</taxon>
        <taxon>Pezizomycotina</taxon>
        <taxon>Sordariomycetes</taxon>
        <taxon>Sordariomycetidae</taxon>
        <taxon>Sordariales</taxon>
        <taxon>Podosporaceae</taxon>
        <taxon>Podospora</taxon>
    </lineage>
</organism>
<feature type="region of interest" description="Disordered" evidence="1">
    <location>
        <begin position="1"/>
        <end position="149"/>
    </location>
</feature>
<sequence length="967" mass="105063">MADDTQQSHPHGMQLSNARGHPMPRRATPEKSVTLLHHRLAREASKRATPATESAADNNITISARRNSSDESHETDVGAKKWFDRSNRNPAGNYEGVDMDIDPPFFQKETTDSSNEEQRQNEAFSYGQEGLQVPALRPTETRSSSADDFRSVIDDLTIENKRLKEELKRYKQFGPPMMRKEKLFEIKVHGLPKRKKRELEATLRDFAASLEGSSESHSQRRKQDRQGKNLYSSGESRSKHASSSSSHSRRPVDSAYASMSTGPSSHAPNSIVANSMSRPPAFSRAKSSMDQKLESFPVDTPDGLFPRRVMMTDKDRKKLVVRRLEQLFTGKISGRNMHRNQSMSSLEVPAAVESSVMGPPQQPEASREAVIQPLDASQRKPRSRDNSSTENGDQAESGGNGAGSGDGNGSGGRGGSNTSPPTASSLPEQRPTRPRDLDPDRTQIPSENLDYIRHLGLVPAEFLMDSKASDVNVSPDADGWVYLNLLCNLAQLHIFNVTPGFIRTAVSEKSAKFQLSPDGQKIRWRGGTDGTKFSSDSSGDNSQRSPSTDDGSNHRGQRKRVKTSSQGTVTTESKFVPQASSHSEPFHYKPLFVHRTSSADTSIEGSGSLASDEVLDDSNPDNSRGYSGSGSSQQKRRRIDGAIIYYSGAPFCTDLSGDPGDTSPTTYLTSTARDLSSLDPAPRLEMHRSLSGSSLVIRPLSDARETVSEALGMNLDNPPSPDLSSDAEVASEDDDVQFPWSDGGDKAEQRSVVPPLDSCGLGGVIPEDHFSVVVTTRRPITRSSDRGSKRGTRVQSEDNAEAIAIRLAFMRTSSPLAPRGITSLDGPVKIRYLGGEFRRFNPSPLPPPAMFIPPFSSDSESCTNMDDECSEEHENLPATSISESVMSRRANPHLSVNTAPEQGDFPFAEDSGMEVDMNVDRISDGDDDIDSALRPSHPGGIVNTGSSVATAGGAESGYSSSLEDDAS</sequence>
<dbReference type="Pfam" id="PF09421">
    <property type="entry name" value="FRQ"/>
    <property type="match status" value="1"/>
</dbReference>
<reference evidence="2" key="1">
    <citation type="journal article" date="2023" name="Mol. Phylogenet. Evol.">
        <title>Genome-scale phylogeny and comparative genomics of the fungal order Sordariales.</title>
        <authorList>
            <person name="Hensen N."/>
            <person name="Bonometti L."/>
            <person name="Westerberg I."/>
            <person name="Brannstrom I.O."/>
            <person name="Guillou S."/>
            <person name="Cros-Aarteil S."/>
            <person name="Calhoun S."/>
            <person name="Haridas S."/>
            <person name="Kuo A."/>
            <person name="Mondo S."/>
            <person name="Pangilinan J."/>
            <person name="Riley R."/>
            <person name="LaButti K."/>
            <person name="Andreopoulos B."/>
            <person name="Lipzen A."/>
            <person name="Chen C."/>
            <person name="Yan M."/>
            <person name="Daum C."/>
            <person name="Ng V."/>
            <person name="Clum A."/>
            <person name="Steindorff A."/>
            <person name="Ohm R.A."/>
            <person name="Martin F."/>
            <person name="Silar P."/>
            <person name="Natvig D.O."/>
            <person name="Lalanne C."/>
            <person name="Gautier V."/>
            <person name="Ament-Velasquez S.L."/>
            <person name="Kruys A."/>
            <person name="Hutchinson M.I."/>
            <person name="Powell A.J."/>
            <person name="Barry K."/>
            <person name="Miller A.N."/>
            <person name="Grigoriev I.V."/>
            <person name="Debuchy R."/>
            <person name="Gladieux P."/>
            <person name="Hiltunen Thoren M."/>
            <person name="Johannesson H."/>
        </authorList>
    </citation>
    <scope>NUCLEOTIDE SEQUENCE</scope>
    <source>
        <strain evidence="2">PSN309</strain>
    </source>
</reference>
<dbReference type="GO" id="GO:0006355">
    <property type="term" value="P:regulation of DNA-templated transcription"/>
    <property type="evidence" value="ECO:0007669"/>
    <property type="project" value="InterPro"/>
</dbReference>
<dbReference type="EMBL" id="MU864355">
    <property type="protein sequence ID" value="KAK4192175.1"/>
    <property type="molecule type" value="Genomic_DNA"/>
</dbReference>
<dbReference type="InterPro" id="IPR018554">
    <property type="entry name" value="FRQ"/>
</dbReference>
<gene>
    <name evidence="2" type="ORF">QBC35DRAFT_242885</name>
</gene>
<keyword evidence="3" id="KW-1185">Reference proteome</keyword>
<accession>A0AAN7ANU2</accession>
<dbReference type="Proteomes" id="UP001302126">
    <property type="component" value="Unassembled WGS sequence"/>
</dbReference>
<feature type="region of interest" description="Disordered" evidence="1">
    <location>
        <begin position="208"/>
        <end position="310"/>
    </location>
</feature>
<feature type="compositionally biased region" description="Basic and acidic residues" evidence="1">
    <location>
        <begin position="67"/>
        <end position="87"/>
    </location>
</feature>
<reference evidence="2" key="2">
    <citation type="submission" date="2023-05" db="EMBL/GenBank/DDBJ databases">
        <authorList>
            <consortium name="Lawrence Berkeley National Laboratory"/>
            <person name="Steindorff A."/>
            <person name="Hensen N."/>
            <person name="Bonometti L."/>
            <person name="Westerberg I."/>
            <person name="Brannstrom I.O."/>
            <person name="Guillou S."/>
            <person name="Cros-Aarteil S."/>
            <person name="Calhoun S."/>
            <person name="Haridas S."/>
            <person name="Kuo A."/>
            <person name="Mondo S."/>
            <person name="Pangilinan J."/>
            <person name="Riley R."/>
            <person name="Labutti K."/>
            <person name="Andreopoulos B."/>
            <person name="Lipzen A."/>
            <person name="Chen C."/>
            <person name="Yanf M."/>
            <person name="Daum C."/>
            <person name="Ng V."/>
            <person name="Clum A."/>
            <person name="Ohm R."/>
            <person name="Martin F."/>
            <person name="Silar P."/>
            <person name="Natvig D."/>
            <person name="Lalanne C."/>
            <person name="Gautier V."/>
            <person name="Ament-Velasquez S.L."/>
            <person name="Kruys A."/>
            <person name="Hutchinson M.I."/>
            <person name="Powell A.J."/>
            <person name="Barry K."/>
            <person name="Miller A.N."/>
            <person name="Grigoriev I.V."/>
            <person name="Debuchy R."/>
            <person name="Gladieux P."/>
            <person name="Thoren M.H."/>
            <person name="Johannesson H."/>
        </authorList>
    </citation>
    <scope>NUCLEOTIDE SEQUENCE</scope>
    <source>
        <strain evidence="2">PSN309</strain>
    </source>
</reference>
<feature type="compositionally biased region" description="Polar residues" evidence="1">
    <location>
        <begin position="51"/>
        <end position="66"/>
    </location>
</feature>
<name>A0AAN7ANU2_9PEZI</name>
<feature type="region of interest" description="Disordered" evidence="1">
    <location>
        <begin position="517"/>
        <end position="582"/>
    </location>
</feature>
<feature type="compositionally biased region" description="Gly residues" evidence="1">
    <location>
        <begin position="398"/>
        <end position="415"/>
    </location>
</feature>
<feature type="compositionally biased region" description="Basic and acidic residues" evidence="1">
    <location>
        <begin position="430"/>
        <end position="441"/>
    </location>
</feature>
<dbReference type="GO" id="GO:0007623">
    <property type="term" value="P:circadian rhythm"/>
    <property type="evidence" value="ECO:0007669"/>
    <property type="project" value="InterPro"/>
</dbReference>
<evidence type="ECO:0000313" key="2">
    <source>
        <dbReference type="EMBL" id="KAK4192175.1"/>
    </source>
</evidence>
<dbReference type="GO" id="GO:0005634">
    <property type="term" value="C:nucleus"/>
    <property type="evidence" value="ECO:0007669"/>
    <property type="project" value="InterPro"/>
</dbReference>
<feature type="region of interest" description="Disordered" evidence="1">
    <location>
        <begin position="601"/>
        <end position="635"/>
    </location>
</feature>
<feature type="region of interest" description="Disordered" evidence="1">
    <location>
        <begin position="327"/>
        <end position="447"/>
    </location>
</feature>
<feature type="region of interest" description="Disordered" evidence="1">
    <location>
        <begin position="920"/>
        <end position="967"/>
    </location>
</feature>
<feature type="compositionally biased region" description="Low complexity" evidence="1">
    <location>
        <begin position="623"/>
        <end position="633"/>
    </location>
</feature>
<dbReference type="AlphaFoldDB" id="A0AAN7ANU2"/>
<feature type="compositionally biased region" description="Polar residues" evidence="1">
    <location>
        <begin position="1"/>
        <end position="17"/>
    </location>
</feature>
<feature type="compositionally biased region" description="Low complexity" evidence="1">
    <location>
        <begin position="534"/>
        <end position="546"/>
    </location>
</feature>
<protein>
    <submittedName>
        <fullName evidence="2">Frequency clock protein</fullName>
    </submittedName>
</protein>